<sequence>MDNLEPKNDRRNFLRASTLLGAGLFIPKVNFASSGTFSANDNIHEFGKREGYTDQVSILISMMDWMRFVIIRDTRGISQEQLDFLLDENSNTIGAMLMHLAATERYYQIDTFTGIPKNKLGFGVEEDVWSAASNLGDSGRRVFKDKPLSFYLDKLNEVREFSKKELKNRDDSWLMESTEFFGNQPTNNYCKWFHVVEHESNHNGQIRYIKGRAA</sequence>
<dbReference type="PROSITE" id="PS51318">
    <property type="entry name" value="TAT"/>
    <property type="match status" value="1"/>
</dbReference>
<protein>
    <submittedName>
        <fullName evidence="1">DUF664 domain-containing protein</fullName>
    </submittedName>
</protein>
<organism evidence="1 2">
    <name type="scientific">Ulvibacterium marinum</name>
    <dbReference type="NCBI Taxonomy" id="2419782"/>
    <lineage>
        <taxon>Bacteria</taxon>
        <taxon>Pseudomonadati</taxon>
        <taxon>Bacteroidota</taxon>
        <taxon>Flavobacteriia</taxon>
        <taxon>Flavobacteriales</taxon>
        <taxon>Flavobacteriaceae</taxon>
        <taxon>Ulvibacterium</taxon>
    </lineage>
</organism>
<dbReference type="Pfam" id="PF04978">
    <property type="entry name" value="MST"/>
    <property type="match status" value="1"/>
</dbReference>
<dbReference type="InterPro" id="IPR007061">
    <property type="entry name" value="MST-like"/>
</dbReference>
<dbReference type="Gene3D" id="1.20.120.450">
    <property type="entry name" value="dinb family like domain"/>
    <property type="match status" value="1"/>
</dbReference>
<dbReference type="SUPFAM" id="SSF109854">
    <property type="entry name" value="DinB/YfiT-like putative metalloenzymes"/>
    <property type="match status" value="1"/>
</dbReference>
<proteinExistence type="predicted"/>
<dbReference type="InterPro" id="IPR034660">
    <property type="entry name" value="DinB/YfiT-like"/>
</dbReference>
<dbReference type="RefSeq" id="WP_120710778.1">
    <property type="nucleotide sequence ID" value="NZ_RBCJ01000001.1"/>
</dbReference>
<dbReference type="Proteomes" id="UP000276603">
    <property type="component" value="Unassembled WGS sequence"/>
</dbReference>
<name>A0A3B0CBT5_9FLAO</name>
<comment type="caution">
    <text evidence="1">The sequence shown here is derived from an EMBL/GenBank/DDBJ whole genome shotgun (WGS) entry which is preliminary data.</text>
</comment>
<accession>A0A3B0CBT5</accession>
<evidence type="ECO:0000313" key="2">
    <source>
        <dbReference type="Proteomes" id="UP000276603"/>
    </source>
</evidence>
<reference evidence="1 2" key="1">
    <citation type="submission" date="2018-10" db="EMBL/GenBank/DDBJ databases">
        <title>Ulvibacterium marinum gen. nov., sp. nov., a novel marine bacterium of the family Flavobacteriaceae, isolated from a culture of the green alga Ulva prolifera.</title>
        <authorList>
            <person name="Zhang Z."/>
        </authorList>
    </citation>
    <scope>NUCLEOTIDE SEQUENCE [LARGE SCALE GENOMIC DNA]</scope>
    <source>
        <strain evidence="1 2">CCMM003</strain>
    </source>
</reference>
<dbReference type="AlphaFoldDB" id="A0A3B0CBT5"/>
<dbReference type="OrthoDB" id="117483at2"/>
<dbReference type="InterPro" id="IPR006311">
    <property type="entry name" value="TAT_signal"/>
</dbReference>
<evidence type="ECO:0000313" key="1">
    <source>
        <dbReference type="EMBL" id="RKN83572.1"/>
    </source>
</evidence>
<gene>
    <name evidence="1" type="ORF">D7Z94_07080</name>
</gene>
<dbReference type="EMBL" id="RBCJ01000001">
    <property type="protein sequence ID" value="RKN83572.1"/>
    <property type="molecule type" value="Genomic_DNA"/>
</dbReference>
<keyword evidence="2" id="KW-1185">Reference proteome</keyword>